<organism evidence="15 16">
    <name type="scientific">Saccharomycodes ludwigii</name>
    <dbReference type="NCBI Taxonomy" id="36035"/>
    <lineage>
        <taxon>Eukaryota</taxon>
        <taxon>Fungi</taxon>
        <taxon>Dikarya</taxon>
        <taxon>Ascomycota</taxon>
        <taxon>Saccharomycotina</taxon>
        <taxon>Saccharomycetes</taxon>
        <taxon>Saccharomycodales</taxon>
        <taxon>Saccharomycodaceae</taxon>
        <taxon>Saccharomycodes</taxon>
    </lineage>
</organism>
<evidence type="ECO:0000256" key="14">
    <source>
        <dbReference type="SAM" id="MobiDB-lite"/>
    </source>
</evidence>
<keyword evidence="3" id="KW-0813">Transport</keyword>
<evidence type="ECO:0000256" key="9">
    <source>
        <dbReference type="ARBA" id="ARBA00023114"/>
    </source>
</evidence>
<name>A0A376B534_9ASCO</name>
<dbReference type="GO" id="GO:0046930">
    <property type="term" value="C:pore complex"/>
    <property type="evidence" value="ECO:0007669"/>
    <property type="project" value="UniProtKB-KW"/>
</dbReference>
<keyword evidence="7" id="KW-0653">Protein transport</keyword>
<keyword evidence="11" id="KW-0472">Membrane</keyword>
<evidence type="ECO:0000313" key="16">
    <source>
        <dbReference type="Proteomes" id="UP000262825"/>
    </source>
</evidence>
<evidence type="ECO:0000256" key="3">
    <source>
        <dbReference type="ARBA" id="ARBA00022448"/>
    </source>
</evidence>
<dbReference type="InterPro" id="IPR027246">
    <property type="entry name" value="Porin_Euk/Tom40"/>
</dbReference>
<sequence>MSAPANQLPVGDFSQVTTPLPASLSPITNNSPSESSSSSKFLSTNPVFTYLNGVYNNIHNHRRSLSLVNPGTIENLNKEVSKDVFVSQYFFTGLRADLNKIFNINPAFQTSHTFSIGSQTLPSYAFSAMLVNDKLFAQGNVDNEFGLSGRVNYGWDKSNISKLTLQIAASQPTMLQLEHDYQGSDFSLNFKALNPDLLQGNKFTGVAVGSILQSITSNLAVGLETIYSRSQASMPADSAISYFGRYVSTKKDWIVSGQVQASGNVIGSFWRKVTPNVEAGLETQLQASLLPINDPVIGAPIGFQPTIEGVTTLACKYEYRSSSFRGGIDSKGKVSCFVEKKILPTLGVLFCGEIDHATKDCKVGCGLQFETAGTHEIFMMQQGLDVNGNPLQMPAQPTA</sequence>
<evidence type="ECO:0000256" key="6">
    <source>
        <dbReference type="ARBA" id="ARBA00022787"/>
    </source>
</evidence>
<dbReference type="PANTHER" id="PTHR10802">
    <property type="entry name" value="MITOCHONDRIAL IMPORT RECEPTOR SUBUNIT TOM40"/>
    <property type="match status" value="1"/>
</dbReference>
<dbReference type="GO" id="GO:0005741">
    <property type="term" value="C:mitochondrial outer membrane"/>
    <property type="evidence" value="ECO:0007669"/>
    <property type="project" value="UniProtKB-SubCell"/>
</dbReference>
<evidence type="ECO:0000256" key="8">
    <source>
        <dbReference type="ARBA" id="ARBA00023065"/>
    </source>
</evidence>
<comment type="subcellular location">
    <subcellularLocation>
        <location evidence="1">Mitochondrion outer membrane</location>
        <topology evidence="1">Multi-pass membrane protein</topology>
    </subcellularLocation>
</comment>
<comment type="function">
    <text evidence="12">Channel-forming protein essential for import of protein precursors into mitochondria.</text>
</comment>
<accession>A0A376B534</accession>
<dbReference type="Gene3D" id="2.40.160.10">
    <property type="entry name" value="Porin"/>
    <property type="match status" value="1"/>
</dbReference>
<dbReference type="Pfam" id="PF01459">
    <property type="entry name" value="Porin_3"/>
    <property type="match status" value="1"/>
</dbReference>
<dbReference type="FunFam" id="2.40.160.10:FF:000009">
    <property type="entry name" value="Mitochondrial import receptor subunit TOM40"/>
    <property type="match status" value="1"/>
</dbReference>
<reference evidence="16" key="1">
    <citation type="submission" date="2018-06" db="EMBL/GenBank/DDBJ databases">
        <authorList>
            <person name="Guldener U."/>
        </authorList>
    </citation>
    <scope>NUCLEOTIDE SEQUENCE [LARGE SCALE GENOMIC DNA]</scope>
    <source>
        <strain evidence="16">UTAD17</strain>
    </source>
</reference>
<dbReference type="AlphaFoldDB" id="A0A376B534"/>
<dbReference type="GO" id="GO:0030150">
    <property type="term" value="P:protein import into mitochondrial matrix"/>
    <property type="evidence" value="ECO:0007669"/>
    <property type="project" value="InterPro"/>
</dbReference>
<keyword evidence="15" id="KW-0675">Receptor</keyword>
<feature type="region of interest" description="Disordered" evidence="14">
    <location>
        <begin position="21"/>
        <end position="41"/>
    </location>
</feature>
<evidence type="ECO:0000256" key="4">
    <source>
        <dbReference type="ARBA" id="ARBA00022452"/>
    </source>
</evidence>
<keyword evidence="8" id="KW-0406">Ion transport</keyword>
<keyword evidence="4" id="KW-1134">Transmembrane beta strand</keyword>
<dbReference type="VEuPathDB" id="FungiDB:SCODWIG_01493"/>
<evidence type="ECO:0000256" key="2">
    <source>
        <dbReference type="ARBA" id="ARBA00010510"/>
    </source>
</evidence>
<evidence type="ECO:0000256" key="7">
    <source>
        <dbReference type="ARBA" id="ARBA00022927"/>
    </source>
</evidence>
<evidence type="ECO:0000313" key="15">
    <source>
        <dbReference type="EMBL" id="SSD59732.1"/>
    </source>
</evidence>
<dbReference type="InterPro" id="IPR037930">
    <property type="entry name" value="Tom40"/>
</dbReference>
<evidence type="ECO:0000256" key="11">
    <source>
        <dbReference type="ARBA" id="ARBA00023136"/>
    </source>
</evidence>
<keyword evidence="6" id="KW-1000">Mitochondrion outer membrane</keyword>
<dbReference type="GO" id="GO:0015288">
    <property type="term" value="F:porin activity"/>
    <property type="evidence" value="ECO:0007669"/>
    <property type="project" value="UniProtKB-KW"/>
</dbReference>
<dbReference type="Proteomes" id="UP000262825">
    <property type="component" value="Unassembled WGS sequence"/>
</dbReference>
<evidence type="ECO:0000256" key="13">
    <source>
        <dbReference type="ARBA" id="ARBA00078731"/>
    </source>
</evidence>
<keyword evidence="9" id="KW-0626">Porin</keyword>
<keyword evidence="10" id="KW-0496">Mitochondrion</keyword>
<dbReference type="EMBL" id="UFAJ01000194">
    <property type="protein sequence ID" value="SSD59732.1"/>
    <property type="molecule type" value="Genomic_DNA"/>
</dbReference>
<gene>
    <name evidence="15" type="ORF">SCODWIG_01493</name>
</gene>
<dbReference type="GO" id="GO:0008320">
    <property type="term" value="F:protein transmembrane transporter activity"/>
    <property type="evidence" value="ECO:0007669"/>
    <property type="project" value="InterPro"/>
</dbReference>
<evidence type="ECO:0000256" key="5">
    <source>
        <dbReference type="ARBA" id="ARBA00022692"/>
    </source>
</evidence>
<evidence type="ECO:0000256" key="10">
    <source>
        <dbReference type="ARBA" id="ARBA00023128"/>
    </source>
</evidence>
<dbReference type="InterPro" id="IPR023614">
    <property type="entry name" value="Porin_dom_sf"/>
</dbReference>
<protein>
    <recommendedName>
        <fullName evidence="13">Translocase of outer membrane 40 kDa subunit</fullName>
    </recommendedName>
</protein>
<dbReference type="GO" id="GO:0006811">
    <property type="term" value="P:monoatomic ion transport"/>
    <property type="evidence" value="ECO:0007669"/>
    <property type="project" value="UniProtKB-KW"/>
</dbReference>
<evidence type="ECO:0000256" key="12">
    <source>
        <dbReference type="ARBA" id="ARBA00053390"/>
    </source>
</evidence>
<proteinExistence type="inferred from homology"/>
<evidence type="ECO:0000256" key="1">
    <source>
        <dbReference type="ARBA" id="ARBA00004374"/>
    </source>
</evidence>
<dbReference type="CDD" id="cd07305">
    <property type="entry name" value="Porin3_Tom40"/>
    <property type="match status" value="1"/>
</dbReference>
<keyword evidence="5" id="KW-0812">Transmembrane</keyword>
<feature type="compositionally biased region" description="Low complexity" evidence="14">
    <location>
        <begin position="25"/>
        <end position="41"/>
    </location>
</feature>
<comment type="similarity">
    <text evidence="2">Belongs to the Tom40 family.</text>
</comment>
<keyword evidence="16" id="KW-1185">Reference proteome</keyword>